<sequence>MAIIKPLSENKSTAILDAAEKGGYGIIAVCCYNLEEIVATIRAAEATSSPAMILLFPWAMQKFQHLLVNMAADACRSAKVPVSLHLDHCQDVEMVKYAGSLPFDSIMIDMSHYEKEENLRLTKELTDFCHERGIATEAEPGRIEGGEDGVKDTAELEGIMTTPEQAQEFINTGIDYLAPAFGNVHGAYSSKGPRAHLQFERLEAVQKASKGKVRLVLHGSGSFTEDIYRDCIKRGISKINVNAQLVEPWAEMMEKRETFTPLTKLVEDSIEIFQEEVVKLMKMAGSCGKA</sequence>
<dbReference type="EMBL" id="JAFJYH010000078">
    <property type="protein sequence ID" value="KAG4420722.1"/>
    <property type="molecule type" value="Genomic_DNA"/>
</dbReference>
<evidence type="ECO:0000256" key="3">
    <source>
        <dbReference type="RuleBase" id="RU366023"/>
    </source>
</evidence>
<dbReference type="EC" id="4.1.2.13" evidence="3"/>
<evidence type="ECO:0000256" key="1">
    <source>
        <dbReference type="PIRSR" id="PIRSR001359-1"/>
    </source>
</evidence>
<dbReference type="GO" id="GO:0004332">
    <property type="term" value="F:fructose-bisphosphate aldolase activity"/>
    <property type="evidence" value="ECO:0007669"/>
    <property type="project" value="UniProtKB-EC"/>
</dbReference>
<evidence type="ECO:0000256" key="2">
    <source>
        <dbReference type="PIRSR" id="PIRSR001359-3"/>
    </source>
</evidence>
<organism evidence="4 5">
    <name type="scientific">Cadophora malorum</name>
    <dbReference type="NCBI Taxonomy" id="108018"/>
    <lineage>
        <taxon>Eukaryota</taxon>
        <taxon>Fungi</taxon>
        <taxon>Dikarya</taxon>
        <taxon>Ascomycota</taxon>
        <taxon>Pezizomycotina</taxon>
        <taxon>Leotiomycetes</taxon>
        <taxon>Helotiales</taxon>
        <taxon>Ploettnerulaceae</taxon>
        <taxon>Cadophora</taxon>
    </lineage>
</organism>
<comment type="caution">
    <text evidence="4">The sequence shown here is derived from an EMBL/GenBank/DDBJ whole genome shotgun (WGS) entry which is preliminary data.</text>
</comment>
<dbReference type="InterPro" id="IPR050246">
    <property type="entry name" value="Class_II_FBP_aldolase"/>
</dbReference>
<dbReference type="PIRSF" id="PIRSF001359">
    <property type="entry name" value="F_bP_aldolase_II"/>
    <property type="match status" value="1"/>
</dbReference>
<dbReference type="CDD" id="cd00947">
    <property type="entry name" value="TBP_aldolase_IIB"/>
    <property type="match status" value="1"/>
</dbReference>
<feature type="binding site" evidence="2">
    <location>
        <position position="139"/>
    </location>
    <ligand>
        <name>Zn(2+)</name>
        <dbReference type="ChEBI" id="CHEBI:29105"/>
        <label>2</label>
    </ligand>
</feature>
<dbReference type="SUPFAM" id="SSF51569">
    <property type="entry name" value="Aldolase"/>
    <property type="match status" value="1"/>
</dbReference>
<protein>
    <recommendedName>
        <fullName evidence="3">Fructose-bisphosphate aldolase</fullName>
        <shortName evidence="3">FBP aldolase</shortName>
        <ecNumber evidence="3">4.1.2.13</ecNumber>
    </recommendedName>
</protein>
<feature type="binding site" evidence="2">
    <location>
        <position position="88"/>
    </location>
    <ligand>
        <name>Zn(2+)</name>
        <dbReference type="ChEBI" id="CHEBI:29105"/>
        <label>1</label>
        <note>catalytic</note>
    </ligand>
</feature>
<dbReference type="Gene3D" id="3.20.20.70">
    <property type="entry name" value="Aldolase class I"/>
    <property type="match status" value="1"/>
</dbReference>
<dbReference type="InterPro" id="IPR013785">
    <property type="entry name" value="Aldolase_TIM"/>
</dbReference>
<dbReference type="GO" id="GO:0008270">
    <property type="term" value="F:zinc ion binding"/>
    <property type="evidence" value="ECO:0007669"/>
    <property type="project" value="UniProtKB-UniRule"/>
</dbReference>
<dbReference type="OrthoDB" id="2558351at2759"/>
<comment type="catalytic activity">
    <reaction evidence="3">
        <text>beta-D-fructose 1,6-bisphosphate = D-glyceraldehyde 3-phosphate + dihydroxyacetone phosphate</text>
        <dbReference type="Rhea" id="RHEA:14729"/>
        <dbReference type="ChEBI" id="CHEBI:32966"/>
        <dbReference type="ChEBI" id="CHEBI:57642"/>
        <dbReference type="ChEBI" id="CHEBI:59776"/>
        <dbReference type="EC" id="4.1.2.13"/>
    </reaction>
</comment>
<dbReference type="PANTHER" id="PTHR30304">
    <property type="entry name" value="D-TAGATOSE-1,6-BISPHOSPHATE ALDOLASE"/>
    <property type="match status" value="1"/>
</dbReference>
<proteinExistence type="inferred from homology"/>
<comment type="pathway">
    <text evidence="3">Carbohydrate degradation; glycolysis; D-glyceraldehyde 3-phosphate and glycerone phosphate from D-glucose: step 4/4.</text>
</comment>
<dbReference type="InterPro" id="IPR000771">
    <property type="entry name" value="FBA_II"/>
</dbReference>
<keyword evidence="2 3" id="KW-0862">Zinc</keyword>
<dbReference type="UniPathway" id="UPA00109">
    <property type="reaction ID" value="UER00183"/>
</dbReference>
<comment type="cofactor">
    <cofactor evidence="2 3">
        <name>Zn(2+)</name>
        <dbReference type="ChEBI" id="CHEBI:29105"/>
    </cofactor>
    <text evidence="2 3">Binds 2 Zn(2+) ions per subunit. One is catalytic and the other provides a structural contribution.</text>
</comment>
<dbReference type="Proteomes" id="UP000664132">
    <property type="component" value="Unassembled WGS sequence"/>
</dbReference>
<keyword evidence="5" id="KW-1185">Reference proteome</keyword>
<keyword evidence="3" id="KW-0324">Glycolysis</keyword>
<feature type="binding site" evidence="2">
    <location>
        <position position="109"/>
    </location>
    <ligand>
        <name>Zn(2+)</name>
        <dbReference type="ChEBI" id="CHEBI:29105"/>
        <label>2</label>
    </ligand>
</feature>
<evidence type="ECO:0000313" key="5">
    <source>
        <dbReference type="Proteomes" id="UP000664132"/>
    </source>
</evidence>
<reference evidence="4" key="1">
    <citation type="submission" date="2021-02" db="EMBL/GenBank/DDBJ databases">
        <title>Genome sequence Cadophora malorum strain M34.</title>
        <authorList>
            <person name="Stefanovic E."/>
            <person name="Vu D."/>
            <person name="Scully C."/>
            <person name="Dijksterhuis J."/>
            <person name="Roader J."/>
            <person name="Houbraken J."/>
        </authorList>
    </citation>
    <scope>NUCLEOTIDE SEQUENCE</scope>
    <source>
        <strain evidence="4">M34</strain>
    </source>
</reference>
<feature type="binding site" evidence="2">
    <location>
        <position position="185"/>
    </location>
    <ligand>
        <name>Zn(2+)</name>
        <dbReference type="ChEBI" id="CHEBI:29105"/>
        <label>1</label>
        <note>catalytic</note>
    </ligand>
</feature>
<name>A0A8H7TK61_9HELO</name>
<dbReference type="AlphaFoldDB" id="A0A8H7TK61"/>
<comment type="similarity">
    <text evidence="3">Belongs to the class II fructose-bisphosphate aldolase family.</text>
</comment>
<accession>A0A8H7TK61</accession>
<gene>
    <name evidence="4" type="ORF">IFR04_006108</name>
</gene>
<keyword evidence="2 3" id="KW-0479">Metal-binding</keyword>
<feature type="binding site" evidence="2">
    <location>
        <position position="218"/>
    </location>
    <ligand>
        <name>Zn(2+)</name>
        <dbReference type="ChEBI" id="CHEBI:29105"/>
        <label>1</label>
        <note>catalytic</note>
    </ligand>
</feature>
<comment type="function">
    <text evidence="3">Catalyzes the aldol condensation of dihydroxyacetone phosphate (DHAP or glycerone-phosphate) with glyceraldehyde 3-phosphate (G3P) to form fructose 1,6-bisphosphate (FBP) in gluconeogenesis and the reverse reaction in glycolysis.</text>
</comment>
<dbReference type="GO" id="GO:0006096">
    <property type="term" value="P:glycolytic process"/>
    <property type="evidence" value="ECO:0007669"/>
    <property type="project" value="UniProtKB-UniPathway"/>
</dbReference>
<dbReference type="PANTHER" id="PTHR30304:SF0">
    <property type="entry name" value="D-TAGATOSE-1,6-BISPHOSPHATE ALDOLASE SUBUNIT GATY-RELATED"/>
    <property type="match status" value="1"/>
</dbReference>
<keyword evidence="3" id="KW-0456">Lyase</keyword>
<feature type="active site" description="Proton donor" evidence="1">
    <location>
        <position position="87"/>
    </location>
</feature>
<dbReference type="Pfam" id="PF01116">
    <property type="entry name" value="F_bP_aldolase"/>
    <property type="match status" value="1"/>
</dbReference>
<evidence type="ECO:0000313" key="4">
    <source>
        <dbReference type="EMBL" id="KAG4420722.1"/>
    </source>
</evidence>